<sequence length="125" mass="14396">MEKQFIYIAAIIFLILGLVDLSRSLLLKSNTEYVKAEVISIWQPNPEAVKKGNSKWANFIYSVDGKQYTSSNRIQVSMSTKVGDIKQIKYDKRNPEKIYGFSIKRACILFMVAIVFFVIAKFKLF</sequence>
<accession>A0ABY7JPV0</accession>
<keyword evidence="1" id="KW-0472">Membrane</keyword>
<evidence type="ECO:0000313" key="2">
    <source>
        <dbReference type="EMBL" id="WAW14058.1"/>
    </source>
</evidence>
<dbReference type="Proteomes" id="UP001164187">
    <property type="component" value="Chromosome"/>
</dbReference>
<evidence type="ECO:0000256" key="1">
    <source>
        <dbReference type="SAM" id="Phobius"/>
    </source>
</evidence>
<dbReference type="RefSeq" id="WP_269310720.1">
    <property type="nucleotide sequence ID" value="NZ_CP114052.1"/>
</dbReference>
<proteinExistence type="predicted"/>
<evidence type="ECO:0000313" key="3">
    <source>
        <dbReference type="Proteomes" id="UP001164187"/>
    </source>
</evidence>
<evidence type="ECO:0008006" key="4">
    <source>
        <dbReference type="Google" id="ProtNLM"/>
    </source>
</evidence>
<dbReference type="EMBL" id="CP114052">
    <property type="protein sequence ID" value="WAW14058.1"/>
    <property type="molecule type" value="Genomic_DNA"/>
</dbReference>
<feature type="transmembrane region" description="Helical" evidence="1">
    <location>
        <begin position="98"/>
        <end position="120"/>
    </location>
</feature>
<reference evidence="2" key="1">
    <citation type="submission" date="2022-12" db="EMBL/GenBank/DDBJ databases">
        <title>Peptostreptococcus.</title>
        <authorList>
            <person name="Lee S.H."/>
        </authorList>
    </citation>
    <scope>NUCLEOTIDE SEQUENCE</scope>
    <source>
        <strain evidence="2">CBA3647</strain>
    </source>
</reference>
<organism evidence="2 3">
    <name type="scientific">Peptostreptococcus equinus</name>
    <dbReference type="NCBI Taxonomy" id="3003601"/>
    <lineage>
        <taxon>Bacteria</taxon>
        <taxon>Bacillati</taxon>
        <taxon>Bacillota</taxon>
        <taxon>Clostridia</taxon>
        <taxon>Peptostreptococcales</taxon>
        <taxon>Peptostreptococcaceae</taxon>
        <taxon>Peptostreptococcus</taxon>
    </lineage>
</organism>
<name>A0ABY7JPV0_9FIRM</name>
<gene>
    <name evidence="2" type="ORF">O0R46_05480</name>
</gene>
<keyword evidence="1" id="KW-1133">Transmembrane helix</keyword>
<protein>
    <recommendedName>
        <fullName evidence="4">DUF3592 domain-containing protein</fullName>
    </recommendedName>
</protein>
<feature type="transmembrane region" description="Helical" evidence="1">
    <location>
        <begin position="6"/>
        <end position="26"/>
    </location>
</feature>
<keyword evidence="3" id="KW-1185">Reference proteome</keyword>
<keyword evidence="1" id="KW-0812">Transmembrane</keyword>